<keyword evidence="3" id="KW-1185">Reference proteome</keyword>
<gene>
    <name evidence="2" type="ORF">GCM10007938_33900</name>
</gene>
<dbReference type="EMBL" id="BSPW01000079">
    <property type="protein sequence ID" value="GLT19608.1"/>
    <property type="molecule type" value="Genomic_DNA"/>
</dbReference>
<dbReference type="RefSeq" id="WP_284193459.1">
    <property type="nucleotide sequence ID" value="NZ_BSPW01000079.1"/>
</dbReference>
<proteinExistence type="predicted"/>
<accession>A0ABQ6F291</accession>
<dbReference type="InterPro" id="IPR001279">
    <property type="entry name" value="Metallo-B-lactamas"/>
</dbReference>
<dbReference type="SUPFAM" id="SSF56281">
    <property type="entry name" value="Metallo-hydrolase/oxidoreductase"/>
    <property type="match status" value="1"/>
</dbReference>
<dbReference type="InterPro" id="IPR052926">
    <property type="entry name" value="Metallo-beta-lactamase_dom"/>
</dbReference>
<comment type="caution">
    <text evidence="2">The sequence shown here is derived from an EMBL/GenBank/DDBJ whole genome shotgun (WGS) entry which is preliminary data.</text>
</comment>
<name>A0ABQ6F291_9VIBR</name>
<evidence type="ECO:0000313" key="2">
    <source>
        <dbReference type="EMBL" id="GLT19608.1"/>
    </source>
</evidence>
<protein>
    <recommendedName>
        <fullName evidence="1">Metallo-beta-lactamase domain-containing protein</fullName>
    </recommendedName>
</protein>
<organism evidence="2 3">
    <name type="scientific">Vibrio zhanjiangensis</name>
    <dbReference type="NCBI Taxonomy" id="1046128"/>
    <lineage>
        <taxon>Bacteria</taxon>
        <taxon>Pseudomonadati</taxon>
        <taxon>Pseudomonadota</taxon>
        <taxon>Gammaproteobacteria</taxon>
        <taxon>Vibrionales</taxon>
        <taxon>Vibrionaceae</taxon>
        <taxon>Vibrio</taxon>
    </lineage>
</organism>
<dbReference type="InterPro" id="IPR041712">
    <property type="entry name" value="DHPS-like_MBL-fold"/>
</dbReference>
<evidence type="ECO:0000313" key="3">
    <source>
        <dbReference type="Proteomes" id="UP001157138"/>
    </source>
</evidence>
<feature type="domain" description="Metallo-beta-lactamase" evidence="1">
    <location>
        <begin position="28"/>
        <end position="91"/>
    </location>
</feature>
<dbReference type="InterPro" id="IPR036866">
    <property type="entry name" value="RibonucZ/Hydroxyglut_hydro"/>
</dbReference>
<dbReference type="CDD" id="cd07713">
    <property type="entry name" value="DHPS-like_MBL-fold"/>
    <property type="match status" value="1"/>
</dbReference>
<dbReference type="Gene3D" id="3.60.15.10">
    <property type="entry name" value="Ribonuclease Z/Hydroxyacylglutathione hydrolase-like"/>
    <property type="match status" value="1"/>
</dbReference>
<dbReference type="PANTHER" id="PTHR13754">
    <property type="entry name" value="METALLO-BETA-LACTAMASE SUPERFAMILY PROTEIN"/>
    <property type="match status" value="1"/>
</dbReference>
<dbReference type="Pfam" id="PF00753">
    <property type="entry name" value="Lactamase_B"/>
    <property type="match status" value="1"/>
</dbReference>
<reference evidence="3" key="1">
    <citation type="journal article" date="2019" name="Int. J. Syst. Evol. Microbiol.">
        <title>The Global Catalogue of Microorganisms (GCM) 10K type strain sequencing project: providing services to taxonomists for standard genome sequencing and annotation.</title>
        <authorList>
            <consortium name="The Broad Institute Genomics Platform"/>
            <consortium name="The Broad Institute Genome Sequencing Center for Infectious Disease"/>
            <person name="Wu L."/>
            <person name="Ma J."/>
        </authorList>
    </citation>
    <scope>NUCLEOTIDE SEQUENCE [LARGE SCALE GENOMIC DNA]</scope>
    <source>
        <strain evidence="3">NBRC 108723</strain>
    </source>
</reference>
<evidence type="ECO:0000259" key="1">
    <source>
        <dbReference type="Pfam" id="PF00753"/>
    </source>
</evidence>
<dbReference type="PANTHER" id="PTHR13754:SF13">
    <property type="entry name" value="METALLO-BETA-LACTAMASE SUPERFAMILY PROTEIN (AFU_ORTHOLOGUE AFUA_3G07630)"/>
    <property type="match status" value="1"/>
</dbReference>
<dbReference type="Proteomes" id="UP001157138">
    <property type="component" value="Unassembled WGS sequence"/>
</dbReference>
<sequence>MKITTLVDNSRLDSRKDLAVERGLSLHIETANTQLLFDAGNGRTFCDNALLLDIHIAEVDLAVLSHRHHDHCNGIAHFVNVNHKAKVYMRECEDKDYYFQAYGFKTNVGLNKTILERNAHRMELIKNTTEIAPNVHLITHIERKYPQPAGNQYLYTHSKQGIERDTFDHELILVIEEVNGLVVFTGCAHSGVLNMIETVVNLFPKQKIKAVVGGFHLVGLPVFNSIGGTKHDIEAVARALAEYPIDRFYTGHCTGMKAYTILKGVLGDRLEHIPTGRCVNI</sequence>